<reference evidence="2" key="1">
    <citation type="submission" date="2014-09" db="EMBL/GenBank/DDBJ databases">
        <authorList>
            <person name="Magalhaes I.L.F."/>
            <person name="Oliveira U."/>
            <person name="Santos F.R."/>
            <person name="Vidigal T.H.D.A."/>
            <person name="Brescovit A.D."/>
            <person name="Santos A.J."/>
        </authorList>
    </citation>
    <scope>NUCLEOTIDE SEQUENCE</scope>
    <source>
        <tissue evidence="2">Shoot tissue taken approximately 20 cm above the soil surface</tissue>
    </source>
</reference>
<organism evidence="2">
    <name type="scientific">Arundo donax</name>
    <name type="common">Giant reed</name>
    <name type="synonym">Donax arundinaceus</name>
    <dbReference type="NCBI Taxonomy" id="35708"/>
    <lineage>
        <taxon>Eukaryota</taxon>
        <taxon>Viridiplantae</taxon>
        <taxon>Streptophyta</taxon>
        <taxon>Embryophyta</taxon>
        <taxon>Tracheophyta</taxon>
        <taxon>Spermatophyta</taxon>
        <taxon>Magnoliopsida</taxon>
        <taxon>Liliopsida</taxon>
        <taxon>Poales</taxon>
        <taxon>Poaceae</taxon>
        <taxon>PACMAD clade</taxon>
        <taxon>Arundinoideae</taxon>
        <taxon>Arundineae</taxon>
        <taxon>Arundo</taxon>
    </lineage>
</organism>
<dbReference type="AlphaFoldDB" id="A0A0A8YLG7"/>
<dbReference type="EMBL" id="GBRH01274468">
    <property type="protein sequence ID" value="JAD23427.1"/>
    <property type="molecule type" value="Transcribed_RNA"/>
</dbReference>
<proteinExistence type="predicted"/>
<reference evidence="2" key="2">
    <citation type="journal article" date="2015" name="Data Brief">
        <title>Shoot transcriptome of the giant reed, Arundo donax.</title>
        <authorList>
            <person name="Barrero R.A."/>
            <person name="Guerrero F.D."/>
            <person name="Moolhuijzen P."/>
            <person name="Goolsby J.A."/>
            <person name="Tidwell J."/>
            <person name="Bellgard S.E."/>
            <person name="Bellgard M.I."/>
        </authorList>
    </citation>
    <scope>NUCLEOTIDE SEQUENCE</scope>
    <source>
        <tissue evidence="2">Shoot tissue taken approximately 20 cm above the soil surface</tissue>
    </source>
</reference>
<name>A0A0A8YLG7_ARUDO</name>
<sequence>MSSAMARQEESQPLSFVHTISAKVRDTGTPSWHHQQLAQKQLLSLQAKHETTLKSAHQAGKQVKPQNGMEPIASEASHLCESNCACDFLNS</sequence>
<accession>A0A0A8YLG7</accession>
<evidence type="ECO:0000313" key="2">
    <source>
        <dbReference type="EMBL" id="JAD23427.1"/>
    </source>
</evidence>
<evidence type="ECO:0000256" key="1">
    <source>
        <dbReference type="SAM" id="MobiDB-lite"/>
    </source>
</evidence>
<feature type="region of interest" description="Disordered" evidence="1">
    <location>
        <begin position="50"/>
        <end position="69"/>
    </location>
</feature>
<protein>
    <submittedName>
        <fullName evidence="2">Uncharacterized protein</fullName>
    </submittedName>
</protein>